<evidence type="ECO:0000313" key="8">
    <source>
        <dbReference type="EMBL" id="CAB4018696.1"/>
    </source>
</evidence>
<organism evidence="8 9">
    <name type="scientific">Paramuricea clavata</name>
    <name type="common">Red gorgonian</name>
    <name type="synonym">Violescent sea-whip</name>
    <dbReference type="NCBI Taxonomy" id="317549"/>
    <lineage>
        <taxon>Eukaryota</taxon>
        <taxon>Metazoa</taxon>
        <taxon>Cnidaria</taxon>
        <taxon>Anthozoa</taxon>
        <taxon>Octocorallia</taxon>
        <taxon>Malacalcyonacea</taxon>
        <taxon>Plexauridae</taxon>
        <taxon>Paramuricea</taxon>
    </lineage>
</organism>
<evidence type="ECO:0000256" key="4">
    <source>
        <dbReference type="ARBA" id="ARBA00022729"/>
    </source>
</evidence>
<keyword evidence="3" id="KW-0812">Transmembrane</keyword>
<evidence type="ECO:0000259" key="7">
    <source>
        <dbReference type="Pfam" id="PF25987"/>
    </source>
</evidence>
<keyword evidence="4" id="KW-0732">Signal</keyword>
<evidence type="ECO:0000256" key="5">
    <source>
        <dbReference type="ARBA" id="ARBA00022989"/>
    </source>
</evidence>
<keyword evidence="6" id="KW-0472">Membrane</keyword>
<evidence type="ECO:0000256" key="2">
    <source>
        <dbReference type="ARBA" id="ARBA00022553"/>
    </source>
</evidence>
<dbReference type="Pfam" id="PF25987">
    <property type="entry name" value="PRRT3"/>
    <property type="match status" value="1"/>
</dbReference>
<dbReference type="PANTHER" id="PTHR35578">
    <property type="entry name" value="PROLINE-RICH TRANSMEMBRANE PROTEIN 4-RELATED"/>
    <property type="match status" value="1"/>
</dbReference>
<keyword evidence="2" id="KW-0597">Phosphoprotein</keyword>
<dbReference type="EMBL" id="CACRXK020010127">
    <property type="protein sequence ID" value="CAB4018696.1"/>
    <property type="molecule type" value="Genomic_DNA"/>
</dbReference>
<evidence type="ECO:0000256" key="1">
    <source>
        <dbReference type="ARBA" id="ARBA00004141"/>
    </source>
</evidence>
<protein>
    <recommendedName>
        <fullName evidence="7">Proline-rich transmembrane protein 3/4 domain-containing protein</fullName>
    </recommendedName>
</protein>
<dbReference type="AlphaFoldDB" id="A0A6S7ILY6"/>
<dbReference type="Proteomes" id="UP001152795">
    <property type="component" value="Unassembled WGS sequence"/>
</dbReference>
<proteinExistence type="predicted"/>
<comment type="subcellular location">
    <subcellularLocation>
        <location evidence="1">Membrane</location>
        <topology evidence="1">Multi-pass membrane protein</topology>
    </subcellularLocation>
</comment>
<evidence type="ECO:0000313" key="9">
    <source>
        <dbReference type="Proteomes" id="UP001152795"/>
    </source>
</evidence>
<feature type="domain" description="Proline-rich transmembrane protein 3/4" evidence="7">
    <location>
        <begin position="5"/>
        <end position="310"/>
    </location>
</feature>
<name>A0A6S7ILY6_PARCT</name>
<gene>
    <name evidence="8" type="ORF">PACLA_8A067906</name>
</gene>
<reference evidence="8" key="1">
    <citation type="submission" date="2020-04" db="EMBL/GenBank/DDBJ databases">
        <authorList>
            <person name="Alioto T."/>
            <person name="Alioto T."/>
            <person name="Gomez Garrido J."/>
        </authorList>
    </citation>
    <scope>NUCLEOTIDE SEQUENCE</scope>
    <source>
        <strain evidence="8">A484AB</strain>
    </source>
</reference>
<comment type="caution">
    <text evidence="8">The sequence shown here is derived from an EMBL/GenBank/DDBJ whole genome shotgun (WGS) entry which is preliminary data.</text>
</comment>
<keyword evidence="9" id="KW-1185">Reference proteome</keyword>
<evidence type="ECO:0000256" key="3">
    <source>
        <dbReference type="ARBA" id="ARBA00022692"/>
    </source>
</evidence>
<dbReference type="InterPro" id="IPR052836">
    <property type="entry name" value="PRRT_domain-containing"/>
</dbReference>
<dbReference type="OrthoDB" id="10066605at2759"/>
<sequence>MKDSGRSSGMPEPLPDWKEGAVVWKWALPVHSYIFGITFFAVAMYGVYNLGKLWQTQMRKSRNYFICITLLVCLFGLSRAIVLLADPYSTGRPLQLTPGYGLLLFSLGYPCLTSGFFLMNWSLVEVTKLQLLPSVIHKRKVLAFVLLVHFVVVVTFDTIFVFFPSTHILLFICRSFFVLWGILLFGGFIIAARRIRQQVKQTLRTITQIESTSRNNNTVDSSTENNTSHAITIATADDNNRFQQARTRKVMKISRRAAATGLLICCTQTYALWEFYVFYNDDVIPKAWPWWIYQTIFRCIEVFMVSQMFLIIQPRK</sequence>
<accession>A0A6S7ILY6</accession>
<dbReference type="InterPro" id="IPR059081">
    <property type="entry name" value="PRRT3-4"/>
</dbReference>
<keyword evidence="5" id="KW-1133">Transmembrane helix</keyword>
<evidence type="ECO:0000256" key="6">
    <source>
        <dbReference type="ARBA" id="ARBA00023136"/>
    </source>
</evidence>
<dbReference type="PANTHER" id="PTHR35578:SF6">
    <property type="entry name" value="PROLINE-RICH TRANSMEMBRANE PROTEIN 4"/>
    <property type="match status" value="1"/>
</dbReference>